<accession>A0A6N8J4A9</accession>
<reference evidence="1 2" key="1">
    <citation type="submission" date="2019-12" db="EMBL/GenBank/DDBJ databases">
        <title>The draft genomic sequence of strain Chitinophaga oryziterrae JCM 16595.</title>
        <authorList>
            <person name="Zhang X."/>
        </authorList>
    </citation>
    <scope>NUCLEOTIDE SEQUENCE [LARGE SCALE GENOMIC DNA]</scope>
    <source>
        <strain evidence="1 2">JCM 16595</strain>
    </source>
</reference>
<dbReference type="AlphaFoldDB" id="A0A6N8J4A9"/>
<keyword evidence="2" id="KW-1185">Reference proteome</keyword>
<dbReference type="Gene3D" id="1.10.260.40">
    <property type="entry name" value="lambda repressor-like DNA-binding domains"/>
    <property type="match status" value="1"/>
</dbReference>
<evidence type="ECO:0000313" key="2">
    <source>
        <dbReference type="Proteomes" id="UP000468388"/>
    </source>
</evidence>
<dbReference type="Proteomes" id="UP000468388">
    <property type="component" value="Unassembled WGS sequence"/>
</dbReference>
<comment type="caution">
    <text evidence="1">The sequence shown here is derived from an EMBL/GenBank/DDBJ whole genome shotgun (WGS) entry which is preliminary data.</text>
</comment>
<name>A0A6N8J4A9_9BACT</name>
<organism evidence="1 2">
    <name type="scientific">Chitinophaga oryziterrae</name>
    <dbReference type="NCBI Taxonomy" id="1031224"/>
    <lineage>
        <taxon>Bacteria</taxon>
        <taxon>Pseudomonadati</taxon>
        <taxon>Bacteroidota</taxon>
        <taxon>Chitinophagia</taxon>
        <taxon>Chitinophagales</taxon>
        <taxon>Chitinophagaceae</taxon>
        <taxon>Chitinophaga</taxon>
    </lineage>
</organism>
<gene>
    <name evidence="1" type="ORF">GO495_04045</name>
</gene>
<dbReference type="InterPro" id="IPR010982">
    <property type="entry name" value="Lambda_DNA-bd_dom_sf"/>
</dbReference>
<evidence type="ECO:0000313" key="1">
    <source>
        <dbReference type="EMBL" id="MVT39744.1"/>
    </source>
</evidence>
<dbReference type="GO" id="GO:0003677">
    <property type="term" value="F:DNA binding"/>
    <property type="evidence" value="ECO:0007669"/>
    <property type="project" value="InterPro"/>
</dbReference>
<dbReference type="EMBL" id="WRXO01000001">
    <property type="protein sequence ID" value="MVT39744.1"/>
    <property type="molecule type" value="Genomic_DNA"/>
</dbReference>
<dbReference type="OrthoDB" id="678852at2"/>
<protein>
    <submittedName>
        <fullName evidence="1">Uncharacterized protein</fullName>
    </submittedName>
</protein>
<sequence length="126" mass="14173">MKLKEEYNRLVKSVKANAKESGNKIKNEEIAKRLGFTKSYFSELLKGSLAVKEEHIEGFKAYFSKELSGDVKPAPAWDSMNRERALIKVLLHEVAKLKSAATGAAIEVVLAEFEKDTRDVMNELND</sequence>
<proteinExistence type="predicted"/>
<dbReference type="RefSeq" id="WP_157298394.1">
    <property type="nucleotide sequence ID" value="NZ_BAAAZB010000005.1"/>
</dbReference>